<dbReference type="InterPro" id="IPR006447">
    <property type="entry name" value="Myb_dom_plants"/>
</dbReference>
<dbReference type="NCBIfam" id="TIGR01557">
    <property type="entry name" value="myb_SHAQKYF"/>
    <property type="match status" value="1"/>
</dbReference>
<dbReference type="GO" id="GO:0003677">
    <property type="term" value="F:DNA binding"/>
    <property type="evidence" value="ECO:0007669"/>
    <property type="project" value="InterPro"/>
</dbReference>
<evidence type="ECO:0000259" key="7">
    <source>
        <dbReference type="PROSITE" id="PS50110"/>
    </source>
</evidence>
<comment type="caution">
    <text evidence="5">Lacks conserved residue(s) required for the propagation of feature annotation.</text>
</comment>
<accession>A0A7J6HP61</accession>
<dbReference type="PROSITE" id="PS51294">
    <property type="entry name" value="HTH_MYB"/>
    <property type="match status" value="1"/>
</dbReference>
<feature type="compositionally biased region" description="Low complexity" evidence="6">
    <location>
        <begin position="69"/>
        <end position="92"/>
    </location>
</feature>
<dbReference type="FunFam" id="1.10.10.60:FF:000007">
    <property type="entry name" value="Two-component response regulator"/>
    <property type="match status" value="1"/>
</dbReference>
<dbReference type="PANTHER" id="PTHR31442">
    <property type="entry name" value="HOMEODOMAIN-LIKE SUPERFAMILY PROTEIN-RELATED"/>
    <property type="match status" value="1"/>
</dbReference>
<dbReference type="InterPro" id="IPR011006">
    <property type="entry name" value="CheY-like_superfamily"/>
</dbReference>
<dbReference type="InterPro" id="IPR009057">
    <property type="entry name" value="Homeodomain-like_sf"/>
</dbReference>
<evidence type="ECO:0000313" key="12">
    <source>
        <dbReference type="Proteomes" id="UP000583929"/>
    </source>
</evidence>
<dbReference type="Proteomes" id="UP000525078">
    <property type="component" value="Unassembled WGS sequence"/>
</dbReference>
<evidence type="ECO:0000256" key="2">
    <source>
        <dbReference type="ARBA" id="ARBA00023015"/>
    </source>
</evidence>
<organism evidence="10 12">
    <name type="scientific">Cannabis sativa</name>
    <name type="common">Hemp</name>
    <name type="synonym">Marijuana</name>
    <dbReference type="NCBI Taxonomy" id="3483"/>
    <lineage>
        <taxon>Eukaryota</taxon>
        <taxon>Viridiplantae</taxon>
        <taxon>Streptophyta</taxon>
        <taxon>Embryophyta</taxon>
        <taxon>Tracheophyta</taxon>
        <taxon>Spermatophyta</taxon>
        <taxon>Magnoliopsida</taxon>
        <taxon>eudicotyledons</taxon>
        <taxon>Gunneridae</taxon>
        <taxon>Pentapetalae</taxon>
        <taxon>rosids</taxon>
        <taxon>fabids</taxon>
        <taxon>Rosales</taxon>
        <taxon>Cannabaceae</taxon>
        <taxon>Cannabis</taxon>
    </lineage>
</organism>
<keyword evidence="4" id="KW-0539">Nucleus</keyword>
<comment type="subcellular location">
    <subcellularLocation>
        <location evidence="1">Nucleus</location>
    </subcellularLocation>
</comment>
<dbReference type="AlphaFoldDB" id="A0A7J6HP61"/>
<dbReference type="SUPFAM" id="SSF52172">
    <property type="entry name" value="CheY-like"/>
    <property type="match status" value="1"/>
</dbReference>
<dbReference type="GO" id="GO:0005634">
    <property type="term" value="C:nucleus"/>
    <property type="evidence" value="ECO:0007669"/>
    <property type="project" value="UniProtKB-SubCell"/>
</dbReference>
<evidence type="ECO:0000256" key="6">
    <source>
        <dbReference type="SAM" id="MobiDB-lite"/>
    </source>
</evidence>
<feature type="domain" description="HTH myb-type" evidence="8">
    <location>
        <begin position="124"/>
        <end position="172"/>
    </location>
</feature>
<dbReference type="EMBL" id="JAATIP010000249">
    <property type="protein sequence ID" value="KAF4356744.1"/>
    <property type="molecule type" value="Genomic_DNA"/>
</dbReference>
<dbReference type="GO" id="GO:0003700">
    <property type="term" value="F:DNA-binding transcription factor activity"/>
    <property type="evidence" value="ECO:0007669"/>
    <property type="project" value="InterPro"/>
</dbReference>
<dbReference type="InterPro" id="IPR044841">
    <property type="entry name" value="LUX/BOA-like"/>
</dbReference>
<dbReference type="Gene3D" id="1.10.10.60">
    <property type="entry name" value="Homeodomain-like"/>
    <property type="match status" value="1"/>
</dbReference>
<gene>
    <name evidence="9" type="ORF">F8388_010966</name>
    <name evidence="10" type="ORF">G4B88_020827</name>
</gene>
<name>A0A7J6HP61_CANSA</name>
<keyword evidence="3" id="KW-0804">Transcription</keyword>
<keyword evidence="12" id="KW-1185">Reference proteome</keyword>
<dbReference type="SUPFAM" id="SSF46689">
    <property type="entry name" value="Homeodomain-like"/>
    <property type="match status" value="1"/>
</dbReference>
<dbReference type="Proteomes" id="UP000583929">
    <property type="component" value="Unassembled WGS sequence"/>
</dbReference>
<evidence type="ECO:0000256" key="3">
    <source>
        <dbReference type="ARBA" id="ARBA00023163"/>
    </source>
</evidence>
<evidence type="ECO:0000256" key="5">
    <source>
        <dbReference type="PROSITE-ProRule" id="PRU00169"/>
    </source>
</evidence>
<feature type="region of interest" description="Disordered" evidence="6">
    <location>
        <begin position="69"/>
        <end position="116"/>
    </location>
</feature>
<protein>
    <submittedName>
        <fullName evidence="10">Uncharacterized protein</fullName>
    </submittedName>
</protein>
<dbReference type="PROSITE" id="PS50110">
    <property type="entry name" value="RESPONSE_REGULATORY"/>
    <property type="match status" value="1"/>
</dbReference>
<comment type="caution">
    <text evidence="10">The sequence shown here is derived from an EMBL/GenBank/DDBJ whole genome shotgun (WGS) entry which is preliminary data.</text>
</comment>
<evidence type="ECO:0000256" key="1">
    <source>
        <dbReference type="ARBA" id="ARBA00004123"/>
    </source>
</evidence>
<sequence length="172" mass="19291">MFVCNLIITTIAVMSSSINEHLAKEALDKGASLFLMKPLSMAVLKQLWQSVCWKNTKLIVENKNNNNINGKKLHLSSSSSSSQVNNNNNNNNKQKRPTTSLNSDNNDIEQQEEGSKSKRSCLVWTPQLHNKFTKALSLLGDEKAQPKMIREEMGVPHLTRHQIASHLQLTIA</sequence>
<evidence type="ECO:0000313" key="11">
    <source>
        <dbReference type="Proteomes" id="UP000525078"/>
    </source>
</evidence>
<evidence type="ECO:0000313" key="9">
    <source>
        <dbReference type="EMBL" id="KAF4356744.1"/>
    </source>
</evidence>
<reference evidence="11 12" key="1">
    <citation type="journal article" date="2020" name="bioRxiv">
        <title>Sequence and annotation of 42 cannabis genomes reveals extensive copy number variation in cannabinoid synthesis and pathogen resistance genes.</title>
        <authorList>
            <person name="Mckernan K.J."/>
            <person name="Helbert Y."/>
            <person name="Kane L.T."/>
            <person name="Ebling H."/>
            <person name="Zhang L."/>
            <person name="Liu B."/>
            <person name="Eaton Z."/>
            <person name="Mclaughlin S."/>
            <person name="Kingan S."/>
            <person name="Baybayan P."/>
            <person name="Concepcion G."/>
            <person name="Jordan M."/>
            <person name="Riva A."/>
            <person name="Barbazuk W."/>
            <person name="Harkins T."/>
        </authorList>
    </citation>
    <scope>NUCLEOTIDE SEQUENCE [LARGE SCALE GENOMIC DNA]</scope>
    <source>
        <strain evidence="11 12">cv. Jamaican Lion 4</strain>
        <strain evidence="10">Father</strain>
        <strain evidence="9">Mother</strain>
        <tissue evidence="10">Leaf</tissue>
    </source>
</reference>
<evidence type="ECO:0000313" key="10">
    <source>
        <dbReference type="EMBL" id="KAF4396190.1"/>
    </source>
</evidence>
<dbReference type="InterPro" id="IPR017930">
    <property type="entry name" value="Myb_dom"/>
</dbReference>
<feature type="domain" description="Response regulatory" evidence="7">
    <location>
        <begin position="1"/>
        <end position="52"/>
    </location>
</feature>
<evidence type="ECO:0000259" key="8">
    <source>
        <dbReference type="PROSITE" id="PS51294"/>
    </source>
</evidence>
<evidence type="ECO:0000256" key="4">
    <source>
        <dbReference type="ARBA" id="ARBA00023242"/>
    </source>
</evidence>
<keyword evidence="2" id="KW-0805">Transcription regulation</keyword>
<dbReference type="PANTHER" id="PTHR31442:SF29">
    <property type="entry name" value="HOMEODOMAIN-LIKE SUPERFAMILY PROTEIN"/>
    <property type="match status" value="1"/>
</dbReference>
<proteinExistence type="predicted"/>
<dbReference type="InterPro" id="IPR001789">
    <property type="entry name" value="Sig_transdc_resp-reg_receiver"/>
</dbReference>
<dbReference type="GO" id="GO:0000160">
    <property type="term" value="P:phosphorelay signal transduction system"/>
    <property type="evidence" value="ECO:0007669"/>
    <property type="project" value="InterPro"/>
</dbReference>
<dbReference type="EMBL" id="JAATIQ010000037">
    <property type="protein sequence ID" value="KAF4396190.1"/>
    <property type="molecule type" value="Genomic_DNA"/>
</dbReference>